<evidence type="ECO:0000313" key="9">
    <source>
        <dbReference type="EMBL" id="KAF9522560.1"/>
    </source>
</evidence>
<dbReference type="Pfam" id="PF10345">
    <property type="entry name" value="Cohesin_load"/>
    <property type="match status" value="1"/>
</dbReference>
<dbReference type="InterPro" id="IPR019440">
    <property type="entry name" value="MAU2"/>
</dbReference>
<feature type="region of interest" description="Disordered" evidence="8">
    <location>
        <begin position="382"/>
        <end position="404"/>
    </location>
</feature>
<feature type="compositionally biased region" description="Polar residues" evidence="8">
    <location>
        <begin position="393"/>
        <end position="404"/>
    </location>
</feature>
<feature type="region of interest" description="Disordered" evidence="8">
    <location>
        <begin position="296"/>
        <end position="327"/>
    </location>
</feature>
<feature type="region of interest" description="Disordered" evidence="8">
    <location>
        <begin position="1"/>
        <end position="42"/>
    </location>
</feature>
<keyword evidence="5" id="KW-0159">Chromosome partition</keyword>
<reference evidence="9" key="1">
    <citation type="submission" date="2020-11" db="EMBL/GenBank/DDBJ databases">
        <authorList>
            <consortium name="DOE Joint Genome Institute"/>
            <person name="Ahrendt S."/>
            <person name="Riley R."/>
            <person name="Andreopoulos W."/>
            <person name="Labutti K."/>
            <person name="Pangilinan J."/>
            <person name="Ruiz-Duenas F.J."/>
            <person name="Barrasa J.M."/>
            <person name="Sanchez-Garcia M."/>
            <person name="Camarero S."/>
            <person name="Miyauchi S."/>
            <person name="Serrano A."/>
            <person name="Linde D."/>
            <person name="Babiker R."/>
            <person name="Drula E."/>
            <person name="Ayuso-Fernandez I."/>
            <person name="Pacheco R."/>
            <person name="Padilla G."/>
            <person name="Ferreira P."/>
            <person name="Barriuso J."/>
            <person name="Kellner H."/>
            <person name="Castanera R."/>
            <person name="Alfaro M."/>
            <person name="Ramirez L."/>
            <person name="Pisabarro A.G."/>
            <person name="Kuo A."/>
            <person name="Tritt A."/>
            <person name="Lipzen A."/>
            <person name="He G."/>
            <person name="Yan M."/>
            <person name="Ng V."/>
            <person name="Cullen D."/>
            <person name="Martin F."/>
            <person name="Rosso M.-N."/>
            <person name="Henrissat B."/>
            <person name="Hibbett D."/>
            <person name="Martinez A.T."/>
            <person name="Grigoriev I.V."/>
        </authorList>
    </citation>
    <scope>NUCLEOTIDE SEQUENCE</scope>
    <source>
        <strain evidence="9">CBS 506.95</strain>
    </source>
</reference>
<evidence type="ECO:0000256" key="8">
    <source>
        <dbReference type="SAM" id="MobiDB-lite"/>
    </source>
</evidence>
<gene>
    <name evidence="9" type="ORF">CPB83DRAFT_864306</name>
</gene>
<name>A0A9P6JJ15_9AGAR</name>
<feature type="compositionally biased region" description="Basic residues" evidence="8">
    <location>
        <begin position="571"/>
        <end position="587"/>
    </location>
</feature>
<keyword evidence="7" id="KW-0131">Cell cycle</keyword>
<protein>
    <submittedName>
        <fullName evidence="9">Uncharacterized protein</fullName>
    </submittedName>
</protein>
<accession>A0A9P6JJ15</accession>
<dbReference type="GO" id="GO:0007059">
    <property type="term" value="P:chromosome segregation"/>
    <property type="evidence" value="ECO:0007669"/>
    <property type="project" value="UniProtKB-KW"/>
</dbReference>
<dbReference type="GO" id="GO:0007064">
    <property type="term" value="P:mitotic sister chromatid cohesion"/>
    <property type="evidence" value="ECO:0007669"/>
    <property type="project" value="InterPro"/>
</dbReference>
<keyword evidence="3" id="KW-0132">Cell division</keyword>
<sequence>MESPLTPRSINAMSPSTNEQGDDNPRPTKRARLGPGSGDALPVHEFESQATTKESAYKPLSPTQLLLSLPSLLSHPPTHKNHMQALHLSRVALKASLANASTNGMDKLTECKAWTELAEVGFRIGLDAEGVEGDVEKGVTRALLIANQHPSLRHTIPSLTILSARLSTHRGSHKIAQSQLKKLITHFLLPTDEPALVYSVWIAYISSLCSSSSSSASSSSTTSQSTMSSARALTTLHDLRSLALSKGHAEIAALALVMEVKECMDQGMWMRVGEVLGEAEKAVGLLFEDSSTLATTTAGSATKPTSTTSGATSTHPPSSSSTRPTTPLSTALQTLLLLYGTLFYTYAGSNGHSQMRMKRLHEMLDAGALDGFGKDGVVSVHVPPSGPAKAEDTTSNTSAPSTQSQRQHTLHLHLPHPRHIYTLSFLVSALSKRDPVGRKPKRRVFAQEGVLSVEREIRKEVEFPQYATERDVREWKRRMDRIRADMLCELVGVAVQRSEFDEAERHLTSLTTHLLSTSLFKLYSARLTLHHAHLAHAMGDTERAGRCYDVAGWLSRGVDVRESERKEREKVKMKKVKAKAKKGGKHAKQADVEERDVDGVAEEKEEREEAEGEDGYPDLWVHTAARAGSLWLRIGLLASALPTHTSSSVAGSSPLSSPSKTSSQNSSNPNRTQELEAYEAYTAQMDILRSESREVIKNCLSLGGTLQSIGEILQACLAKEYLSVKSHLRTALTLSTNALDNHTRALVLSLIAGQYMHTAGDHAGVMLATAEGLGAGLGAGDSKSDVKKAGKDKDKDKDAVGNAHLRLWIGERCLELKRRAGDEDAVVAQIALNEKFEGAVERVLRRGERRKME</sequence>
<dbReference type="AlphaFoldDB" id="A0A9P6JJ15"/>
<evidence type="ECO:0000256" key="5">
    <source>
        <dbReference type="ARBA" id="ARBA00022829"/>
    </source>
</evidence>
<evidence type="ECO:0000256" key="6">
    <source>
        <dbReference type="ARBA" id="ARBA00023242"/>
    </source>
</evidence>
<proteinExistence type="inferred from homology"/>
<comment type="caution">
    <text evidence="9">The sequence shown here is derived from an EMBL/GenBank/DDBJ whole genome shotgun (WGS) entry which is preliminary data.</text>
</comment>
<organism evidence="9 10">
    <name type="scientific">Crepidotus variabilis</name>
    <dbReference type="NCBI Taxonomy" id="179855"/>
    <lineage>
        <taxon>Eukaryota</taxon>
        <taxon>Fungi</taxon>
        <taxon>Dikarya</taxon>
        <taxon>Basidiomycota</taxon>
        <taxon>Agaricomycotina</taxon>
        <taxon>Agaricomycetes</taxon>
        <taxon>Agaricomycetidae</taxon>
        <taxon>Agaricales</taxon>
        <taxon>Agaricineae</taxon>
        <taxon>Crepidotaceae</taxon>
        <taxon>Crepidotus</taxon>
    </lineage>
</organism>
<keyword evidence="4" id="KW-0498">Mitosis</keyword>
<evidence type="ECO:0000256" key="7">
    <source>
        <dbReference type="ARBA" id="ARBA00023306"/>
    </source>
</evidence>
<feature type="compositionally biased region" description="Low complexity" evidence="8">
    <location>
        <begin position="646"/>
        <end position="670"/>
    </location>
</feature>
<evidence type="ECO:0000313" key="10">
    <source>
        <dbReference type="Proteomes" id="UP000807306"/>
    </source>
</evidence>
<feature type="compositionally biased region" description="Polar residues" evidence="8">
    <location>
        <begin position="1"/>
        <end position="19"/>
    </location>
</feature>
<evidence type="ECO:0000256" key="2">
    <source>
        <dbReference type="ARBA" id="ARBA00008585"/>
    </source>
</evidence>
<keyword evidence="6" id="KW-0539">Nucleus</keyword>
<dbReference type="EMBL" id="MU157941">
    <property type="protein sequence ID" value="KAF9522560.1"/>
    <property type="molecule type" value="Genomic_DNA"/>
</dbReference>
<feature type="region of interest" description="Disordered" evidence="8">
    <location>
        <begin position="645"/>
        <end position="671"/>
    </location>
</feature>
<dbReference type="Proteomes" id="UP000807306">
    <property type="component" value="Unassembled WGS sequence"/>
</dbReference>
<comment type="subcellular location">
    <subcellularLocation>
        <location evidence="1">Nucleus</location>
    </subcellularLocation>
</comment>
<feature type="compositionally biased region" description="Basic and acidic residues" evidence="8">
    <location>
        <begin position="588"/>
        <end position="604"/>
    </location>
</feature>
<dbReference type="OrthoDB" id="5565328at2759"/>
<dbReference type="GO" id="GO:0005634">
    <property type="term" value="C:nucleus"/>
    <property type="evidence" value="ECO:0007669"/>
    <property type="project" value="UniProtKB-SubCell"/>
</dbReference>
<evidence type="ECO:0000256" key="3">
    <source>
        <dbReference type="ARBA" id="ARBA00022618"/>
    </source>
</evidence>
<evidence type="ECO:0000256" key="4">
    <source>
        <dbReference type="ARBA" id="ARBA00022776"/>
    </source>
</evidence>
<evidence type="ECO:0000256" key="1">
    <source>
        <dbReference type="ARBA" id="ARBA00004123"/>
    </source>
</evidence>
<comment type="similarity">
    <text evidence="2">Belongs to the SCC4/mau-2 family.</text>
</comment>
<feature type="compositionally biased region" description="Acidic residues" evidence="8">
    <location>
        <begin position="605"/>
        <end position="616"/>
    </location>
</feature>
<dbReference type="GO" id="GO:0051301">
    <property type="term" value="P:cell division"/>
    <property type="evidence" value="ECO:0007669"/>
    <property type="project" value="UniProtKB-KW"/>
</dbReference>
<feature type="region of interest" description="Disordered" evidence="8">
    <location>
        <begin position="564"/>
        <end position="616"/>
    </location>
</feature>
<keyword evidence="10" id="KW-1185">Reference proteome</keyword>